<dbReference type="InterPro" id="IPR005225">
    <property type="entry name" value="Small_GTP-bd"/>
</dbReference>
<dbReference type="SMART" id="SM00177">
    <property type="entry name" value="ARF"/>
    <property type="match status" value="1"/>
</dbReference>
<dbReference type="Gene3D" id="3.40.50.300">
    <property type="entry name" value="P-loop containing nucleotide triphosphate hydrolases"/>
    <property type="match status" value="1"/>
</dbReference>
<evidence type="ECO:0000256" key="2">
    <source>
        <dbReference type="ARBA" id="ARBA00023134"/>
    </source>
</evidence>
<dbReference type="OMA" id="INRSSWY"/>
<dbReference type="CDD" id="cd00154">
    <property type="entry name" value="Rab"/>
    <property type="match status" value="1"/>
</dbReference>
<sequence length="215" mass="24107">MKRLSSLSFRRSSKYEVMLLGNAAVGKSSLLLRFASDMAPSPSQITPTIGAEFKVKTISLPNRVVRLKIWDTSGQKRFKDVLSTYYYRCTGAIIVYDIQSRESFEEAMDWVVELREKTSTGMVIVLAGNKADMEANRVITKNEAEEFAALHNLIFMETSCVSGMNVHNCFVELANVIQSEVDEKDSRTKKVKGSSHGKWSCWCITGSSPELNKTK</sequence>
<keyword evidence="3" id="KW-1185">Reference proteome</keyword>
<dbReference type="AlphaFoldDB" id="A0A6J1LNG4"/>
<dbReference type="PROSITE" id="PS51417">
    <property type="entry name" value="ARF"/>
    <property type="match status" value="1"/>
</dbReference>
<dbReference type="PROSITE" id="PS51419">
    <property type="entry name" value="RAB"/>
    <property type="match status" value="1"/>
</dbReference>
<proteinExistence type="predicted"/>
<dbReference type="KEGG" id="dhe:111595546"/>
<dbReference type="Proteomes" id="UP000504633">
    <property type="component" value="Unplaced"/>
</dbReference>
<accession>A0A6J1LNG4</accession>
<dbReference type="Pfam" id="PF00071">
    <property type="entry name" value="Ras"/>
    <property type="match status" value="1"/>
</dbReference>
<name>A0A6J1LNG4_DROHY</name>
<dbReference type="InterPro" id="IPR001806">
    <property type="entry name" value="Small_GTPase"/>
</dbReference>
<protein>
    <submittedName>
        <fullName evidence="4">Ras-related protein Rab-5A-like isoform X1</fullName>
    </submittedName>
</protein>
<dbReference type="InterPro" id="IPR050227">
    <property type="entry name" value="Rab"/>
</dbReference>
<keyword evidence="2" id="KW-0342">GTP-binding</keyword>
<evidence type="ECO:0000313" key="3">
    <source>
        <dbReference type="Proteomes" id="UP000504633"/>
    </source>
</evidence>
<dbReference type="RefSeq" id="XP_023165101.2">
    <property type="nucleotide sequence ID" value="XM_023309333.2"/>
</dbReference>
<evidence type="ECO:0000256" key="1">
    <source>
        <dbReference type="ARBA" id="ARBA00022741"/>
    </source>
</evidence>
<gene>
    <name evidence="4" type="primary">LOC111595546</name>
</gene>
<reference evidence="4" key="1">
    <citation type="submission" date="2025-08" db="UniProtKB">
        <authorList>
            <consortium name="RefSeq"/>
        </authorList>
    </citation>
    <scope>IDENTIFICATION</scope>
    <source>
        <strain evidence="4">15085-1641.00</strain>
        <tissue evidence="4">Whole body</tissue>
    </source>
</reference>
<dbReference type="PROSITE" id="PS51421">
    <property type="entry name" value="RAS"/>
    <property type="match status" value="1"/>
</dbReference>
<dbReference type="FunFam" id="3.40.50.300:FF:000808">
    <property type="entry name" value="Small GTP-binding protein, putative"/>
    <property type="match status" value="1"/>
</dbReference>
<dbReference type="PRINTS" id="PR00449">
    <property type="entry name" value="RASTRNSFRMNG"/>
</dbReference>
<dbReference type="InterPro" id="IPR027417">
    <property type="entry name" value="P-loop_NTPase"/>
</dbReference>
<dbReference type="GeneID" id="111595546"/>
<dbReference type="SMART" id="SM00174">
    <property type="entry name" value="RHO"/>
    <property type="match status" value="1"/>
</dbReference>
<dbReference type="GO" id="GO:0003924">
    <property type="term" value="F:GTPase activity"/>
    <property type="evidence" value="ECO:0007669"/>
    <property type="project" value="InterPro"/>
</dbReference>
<evidence type="ECO:0000313" key="4">
    <source>
        <dbReference type="RefSeq" id="XP_023165101.2"/>
    </source>
</evidence>
<dbReference type="OrthoDB" id="9989112at2759"/>
<dbReference type="SMART" id="SM00173">
    <property type="entry name" value="RAS"/>
    <property type="match status" value="1"/>
</dbReference>
<dbReference type="SMART" id="SM00175">
    <property type="entry name" value="RAB"/>
    <property type="match status" value="1"/>
</dbReference>
<organism evidence="3 4">
    <name type="scientific">Drosophila hydei</name>
    <name type="common">Fruit fly</name>
    <dbReference type="NCBI Taxonomy" id="7224"/>
    <lineage>
        <taxon>Eukaryota</taxon>
        <taxon>Metazoa</taxon>
        <taxon>Ecdysozoa</taxon>
        <taxon>Arthropoda</taxon>
        <taxon>Hexapoda</taxon>
        <taxon>Insecta</taxon>
        <taxon>Pterygota</taxon>
        <taxon>Neoptera</taxon>
        <taxon>Endopterygota</taxon>
        <taxon>Diptera</taxon>
        <taxon>Brachycera</taxon>
        <taxon>Muscomorpha</taxon>
        <taxon>Ephydroidea</taxon>
        <taxon>Drosophilidae</taxon>
        <taxon>Drosophila</taxon>
    </lineage>
</organism>
<dbReference type="GO" id="GO:0005525">
    <property type="term" value="F:GTP binding"/>
    <property type="evidence" value="ECO:0007669"/>
    <property type="project" value="UniProtKB-KW"/>
</dbReference>
<keyword evidence="1" id="KW-0547">Nucleotide-binding</keyword>
<dbReference type="PANTHER" id="PTHR47977">
    <property type="entry name" value="RAS-RELATED PROTEIN RAB"/>
    <property type="match status" value="1"/>
</dbReference>
<dbReference type="NCBIfam" id="TIGR00231">
    <property type="entry name" value="small_GTP"/>
    <property type="match status" value="1"/>
</dbReference>
<dbReference type="SUPFAM" id="SSF52540">
    <property type="entry name" value="P-loop containing nucleoside triphosphate hydrolases"/>
    <property type="match status" value="1"/>
</dbReference>